<feature type="compositionally biased region" description="Low complexity" evidence="1">
    <location>
        <begin position="293"/>
        <end position="304"/>
    </location>
</feature>
<reference evidence="3 4" key="1">
    <citation type="journal article" date="2009" name="Stand. Genomic Sci.">
        <title>Complete genome sequence of Brachybacterium faecium type strain (Schefferle 6-10).</title>
        <authorList>
            <person name="Lapidus A."/>
            <person name="Pukall R."/>
            <person name="Labuttii K."/>
            <person name="Copeland A."/>
            <person name="Del Rio T.G."/>
            <person name="Nolan M."/>
            <person name="Chen F."/>
            <person name="Lucas S."/>
            <person name="Tice H."/>
            <person name="Cheng J.F."/>
            <person name="Bruce D."/>
            <person name="Goodwin L."/>
            <person name="Pitluck S."/>
            <person name="Rohde M."/>
            <person name="Goker M."/>
            <person name="Pati A."/>
            <person name="Ivanova N."/>
            <person name="Mavrommatis K."/>
            <person name="Chen A."/>
            <person name="Palaniappan K."/>
            <person name="D'haeseleer P."/>
            <person name="Chain P."/>
            <person name="Bristow J."/>
            <person name="Eisen J.A."/>
            <person name="Markowitz V."/>
            <person name="Hugenholtz P."/>
            <person name="Kyrpides N.C."/>
            <person name="Klenk H.P."/>
        </authorList>
    </citation>
    <scope>NUCLEOTIDE SEQUENCE [LARGE SCALE GENOMIC DNA]</scope>
    <source>
        <strain evidence="4">ATCC 43885 / DSM 4810 / JCM 11609 / LMG 19847 / NBRC 14762 / NCIMB 9860 / 6-10</strain>
    </source>
</reference>
<gene>
    <name evidence="3" type="ordered locus">Bfae_04290</name>
</gene>
<dbReference type="CDD" id="cd00093">
    <property type="entry name" value="HTH_XRE"/>
    <property type="match status" value="1"/>
</dbReference>
<dbReference type="SMART" id="SM00530">
    <property type="entry name" value="HTH_XRE"/>
    <property type="match status" value="1"/>
</dbReference>
<dbReference type="OrthoDB" id="4790304at2"/>
<evidence type="ECO:0000259" key="2">
    <source>
        <dbReference type="PROSITE" id="PS50943"/>
    </source>
</evidence>
<accession>C7MH93</accession>
<sequence length="334" mass="36161">MDNRAEVRQFLMSRRAKVTPQEVGLPAGGARRVPGLRRSEVAMLAGVSVEYYAKLERGAIAGASAAVLDSLATALRLDETERIHLWDLARAADGIPTSGRRRRPASSAAPAPLRPALQWVLDAQRDGVAFVRDQYQNLLATNELGRAFYSPVIGDGGRLPNLARFQFLDPLAKEFYPEWERFAEMCVGGMRVEAGRDPHDTVLQELVGELSTCSETFRRLWGAHDVRTHGAGTKHFRHPVVGELTLAYEELAITAEPGRAVIVYTAEPGSTSAERLRLLASWQASRRAEAVEADGPAEPAEAAETSVSGAGQGEDPREGAGPAEGPARPSHDPR</sequence>
<dbReference type="eggNOG" id="COG1396">
    <property type="taxonomic scope" value="Bacteria"/>
</dbReference>
<dbReference type="InterPro" id="IPR001387">
    <property type="entry name" value="Cro/C1-type_HTH"/>
</dbReference>
<dbReference type="Gene3D" id="1.10.260.40">
    <property type="entry name" value="lambda repressor-like DNA-binding domains"/>
    <property type="match status" value="1"/>
</dbReference>
<protein>
    <submittedName>
        <fullName evidence="3">Helix-turn-helix protein</fullName>
    </submittedName>
</protein>
<feature type="region of interest" description="Disordered" evidence="1">
    <location>
        <begin position="287"/>
        <end position="334"/>
    </location>
</feature>
<dbReference type="HOGENOM" id="CLU_057862_1_0_11"/>
<dbReference type="PANTHER" id="PTHR35010">
    <property type="entry name" value="BLL4672 PROTEIN-RELATED"/>
    <property type="match status" value="1"/>
</dbReference>
<dbReference type="Pfam" id="PF13560">
    <property type="entry name" value="HTH_31"/>
    <property type="match status" value="1"/>
</dbReference>
<dbReference type="AlphaFoldDB" id="C7MH93"/>
<evidence type="ECO:0000313" key="4">
    <source>
        <dbReference type="Proteomes" id="UP000001919"/>
    </source>
</evidence>
<dbReference type="InterPro" id="IPR041413">
    <property type="entry name" value="MLTR_LBD"/>
</dbReference>
<dbReference type="InterPro" id="IPR010982">
    <property type="entry name" value="Lambda_DNA-bd_dom_sf"/>
</dbReference>
<proteinExistence type="predicted"/>
<dbReference type="Pfam" id="PF17765">
    <property type="entry name" value="MLTR_LBD"/>
    <property type="match status" value="1"/>
</dbReference>
<name>C7MH93_BRAFD</name>
<keyword evidence="4" id="KW-1185">Reference proteome</keyword>
<dbReference type="Proteomes" id="UP000001919">
    <property type="component" value="Chromosome"/>
</dbReference>
<evidence type="ECO:0000313" key="3">
    <source>
        <dbReference type="EMBL" id="ACU84302.1"/>
    </source>
</evidence>
<dbReference type="PANTHER" id="PTHR35010:SF2">
    <property type="entry name" value="BLL4672 PROTEIN"/>
    <property type="match status" value="1"/>
</dbReference>
<organism evidence="3 4">
    <name type="scientific">Brachybacterium faecium (strain ATCC 43885 / DSM 4810 / JCM 11609 / LMG 19847 / NBRC 14762 / NCIMB 9860 / 6-10)</name>
    <dbReference type="NCBI Taxonomy" id="446465"/>
    <lineage>
        <taxon>Bacteria</taxon>
        <taxon>Bacillati</taxon>
        <taxon>Actinomycetota</taxon>
        <taxon>Actinomycetes</taxon>
        <taxon>Micrococcales</taxon>
        <taxon>Dermabacteraceae</taxon>
        <taxon>Brachybacterium</taxon>
    </lineage>
</organism>
<feature type="domain" description="HTH cro/C1-type" evidence="2">
    <location>
        <begin position="35"/>
        <end position="82"/>
    </location>
</feature>
<dbReference type="SUPFAM" id="SSF47413">
    <property type="entry name" value="lambda repressor-like DNA-binding domains"/>
    <property type="match status" value="1"/>
</dbReference>
<dbReference type="GO" id="GO:0003677">
    <property type="term" value="F:DNA binding"/>
    <property type="evidence" value="ECO:0007669"/>
    <property type="project" value="InterPro"/>
</dbReference>
<dbReference type="EMBL" id="CP001643">
    <property type="protein sequence ID" value="ACU84302.1"/>
    <property type="molecule type" value="Genomic_DNA"/>
</dbReference>
<dbReference type="KEGG" id="bfa:Bfae_04290"/>
<dbReference type="PATRIC" id="fig|446465.5.peg.425"/>
<dbReference type="STRING" id="446465.Bfae_04290"/>
<evidence type="ECO:0000256" key="1">
    <source>
        <dbReference type="SAM" id="MobiDB-lite"/>
    </source>
</evidence>
<dbReference type="Gene3D" id="3.30.450.180">
    <property type="match status" value="1"/>
</dbReference>
<dbReference type="PROSITE" id="PS50943">
    <property type="entry name" value="HTH_CROC1"/>
    <property type="match status" value="1"/>
</dbReference>